<dbReference type="PANTHER" id="PTHR21240:SF28">
    <property type="entry name" value="ISO-OROTATE DECARBOXYLASE (EUROFUNG)"/>
    <property type="match status" value="1"/>
</dbReference>
<proteinExistence type="predicted"/>
<dbReference type="AlphaFoldDB" id="A0A382HFE1"/>
<dbReference type="InterPro" id="IPR032465">
    <property type="entry name" value="ACMSD"/>
</dbReference>
<feature type="domain" description="Amidohydrolase-related" evidence="2">
    <location>
        <begin position="15"/>
        <end position="320"/>
    </location>
</feature>
<accession>A0A382HFE1</accession>
<protein>
    <recommendedName>
        <fullName evidence="2">Amidohydrolase-related domain-containing protein</fullName>
    </recommendedName>
</protein>
<dbReference type="GO" id="GO:0019748">
    <property type="term" value="P:secondary metabolic process"/>
    <property type="evidence" value="ECO:0007669"/>
    <property type="project" value="TreeGrafter"/>
</dbReference>
<dbReference type="GO" id="GO:0016831">
    <property type="term" value="F:carboxy-lyase activity"/>
    <property type="evidence" value="ECO:0007669"/>
    <property type="project" value="InterPro"/>
</dbReference>
<dbReference type="Pfam" id="PF04909">
    <property type="entry name" value="Amidohydro_2"/>
    <property type="match status" value="1"/>
</dbReference>
<sequence length="336" mass="38031">MSSDLKKLFCSVKVIDTHAHVVLRETEGAAGKYGPEILFDGDIPIYRIGDYSLRDVNYLGTAFTDPEIRLDKMDEAKIDVQILTPNPLTYFHYIEASKAIRFSRIHNNSLAKMIQFAPERLLGMANLPIQDPIAARDEIYRCVEELNLCGASIGTSSIRQLDDPCYDILYEAFELLGVPLFIHPAPSGIDRPLIEESLRKYELDLMVGFSFQETIAVSNLIFGGVLERHPKLHVCISHGGGMLPFVAGRLSKASRKRSWVPMNLRADGAFEEEIRKLWYDSHVHSDHSLNLLEKIVGNDRIVFGTNFAGWDQPETYETNERSEQWRLNTLALFSAN</sequence>
<dbReference type="GO" id="GO:0016787">
    <property type="term" value="F:hydrolase activity"/>
    <property type="evidence" value="ECO:0007669"/>
    <property type="project" value="InterPro"/>
</dbReference>
<gene>
    <name evidence="3" type="ORF">METZ01_LOCUS238055</name>
</gene>
<organism evidence="3">
    <name type="scientific">marine metagenome</name>
    <dbReference type="NCBI Taxonomy" id="408172"/>
    <lineage>
        <taxon>unclassified sequences</taxon>
        <taxon>metagenomes</taxon>
        <taxon>ecological metagenomes</taxon>
    </lineage>
</organism>
<dbReference type="EMBL" id="UINC01060568">
    <property type="protein sequence ID" value="SVB85201.1"/>
    <property type="molecule type" value="Genomic_DNA"/>
</dbReference>
<dbReference type="InterPro" id="IPR006680">
    <property type="entry name" value="Amidohydro-rel"/>
</dbReference>
<dbReference type="PANTHER" id="PTHR21240">
    <property type="entry name" value="2-AMINO-3-CARBOXYLMUCONATE-6-SEMIALDEHYDE DECARBOXYLASE"/>
    <property type="match status" value="1"/>
</dbReference>
<evidence type="ECO:0000259" key="2">
    <source>
        <dbReference type="Pfam" id="PF04909"/>
    </source>
</evidence>
<evidence type="ECO:0000256" key="1">
    <source>
        <dbReference type="ARBA" id="ARBA00023239"/>
    </source>
</evidence>
<dbReference type="Gene3D" id="3.20.20.140">
    <property type="entry name" value="Metal-dependent hydrolases"/>
    <property type="match status" value="1"/>
</dbReference>
<keyword evidence="1" id="KW-0456">Lyase</keyword>
<dbReference type="SUPFAM" id="SSF51556">
    <property type="entry name" value="Metallo-dependent hydrolases"/>
    <property type="match status" value="1"/>
</dbReference>
<name>A0A382HFE1_9ZZZZ</name>
<dbReference type="InterPro" id="IPR032466">
    <property type="entry name" value="Metal_Hydrolase"/>
</dbReference>
<dbReference type="GO" id="GO:0005737">
    <property type="term" value="C:cytoplasm"/>
    <property type="evidence" value="ECO:0007669"/>
    <property type="project" value="TreeGrafter"/>
</dbReference>
<reference evidence="3" key="1">
    <citation type="submission" date="2018-05" db="EMBL/GenBank/DDBJ databases">
        <authorList>
            <person name="Lanie J.A."/>
            <person name="Ng W.-L."/>
            <person name="Kazmierczak K.M."/>
            <person name="Andrzejewski T.M."/>
            <person name="Davidsen T.M."/>
            <person name="Wayne K.J."/>
            <person name="Tettelin H."/>
            <person name="Glass J.I."/>
            <person name="Rusch D."/>
            <person name="Podicherti R."/>
            <person name="Tsui H.-C.T."/>
            <person name="Winkler M.E."/>
        </authorList>
    </citation>
    <scope>NUCLEOTIDE SEQUENCE</scope>
</reference>
<evidence type="ECO:0000313" key="3">
    <source>
        <dbReference type="EMBL" id="SVB85201.1"/>
    </source>
</evidence>